<protein>
    <submittedName>
        <fullName evidence="2">Uncharacterized protein</fullName>
    </submittedName>
</protein>
<sequence length="216" mass="22882">MMLLGPTHRPMKTPLSIHAAFTSMRNGGLIYSHCASMQARGAGGTAFQRRPAAHSTSPCTKRPAAPAAPRSASKRSAQGAATPPAHASAWIRTRAGNGSHRKRTPAPSFKEEHVPARLRCQGSSTTWEPASTTYASPSERNTSCAIAPAFAATVTHTPPCSMRNRARWMGRRPRARCGGNVQHPASSRAAFASNSDCCDSRTGWFLMAGSSNGLQG</sequence>
<evidence type="ECO:0000256" key="1">
    <source>
        <dbReference type="SAM" id="MobiDB-lite"/>
    </source>
</evidence>
<proteinExistence type="predicted"/>
<evidence type="ECO:0000313" key="2">
    <source>
        <dbReference type="EMBL" id="SDE24658.1"/>
    </source>
</evidence>
<organism evidence="2 3">
    <name type="scientific">Paracidovorax valerianellae</name>
    <dbReference type="NCBI Taxonomy" id="187868"/>
    <lineage>
        <taxon>Bacteria</taxon>
        <taxon>Pseudomonadati</taxon>
        <taxon>Pseudomonadota</taxon>
        <taxon>Betaproteobacteria</taxon>
        <taxon>Burkholderiales</taxon>
        <taxon>Comamonadaceae</taxon>
        <taxon>Paracidovorax</taxon>
    </lineage>
</organism>
<dbReference type="Proteomes" id="UP000198781">
    <property type="component" value="Unassembled WGS sequence"/>
</dbReference>
<name>A0A1G7BC02_9BURK</name>
<dbReference type="EMBL" id="FMZC01000014">
    <property type="protein sequence ID" value="SDE24658.1"/>
    <property type="molecule type" value="Genomic_DNA"/>
</dbReference>
<dbReference type="AlphaFoldDB" id="A0A1G7BC02"/>
<reference evidence="2 3" key="1">
    <citation type="submission" date="2016-10" db="EMBL/GenBank/DDBJ databases">
        <authorList>
            <person name="de Groot N.N."/>
        </authorList>
    </citation>
    <scope>NUCLEOTIDE SEQUENCE [LARGE SCALE GENOMIC DNA]</scope>
    <source>
        <strain evidence="2 3">DSM 16619</strain>
    </source>
</reference>
<dbReference type="STRING" id="187868.SAMN05192589_11425"/>
<accession>A0A1G7BC02</accession>
<feature type="compositionally biased region" description="Low complexity" evidence="1">
    <location>
        <begin position="61"/>
        <end position="77"/>
    </location>
</feature>
<evidence type="ECO:0000313" key="3">
    <source>
        <dbReference type="Proteomes" id="UP000198781"/>
    </source>
</evidence>
<keyword evidence="3" id="KW-1185">Reference proteome</keyword>
<feature type="region of interest" description="Disordered" evidence="1">
    <location>
        <begin position="42"/>
        <end position="114"/>
    </location>
</feature>
<gene>
    <name evidence="2" type="ORF">SAMN05192589_11425</name>
</gene>